<dbReference type="FunFam" id="2.40.30.30:FF:000003">
    <property type="entry name" value="Riboflavin biosynthesis protein"/>
    <property type="match status" value="1"/>
</dbReference>
<keyword evidence="4 15" id="KW-0285">Flavoprotein</keyword>
<dbReference type="Gene3D" id="3.40.50.620">
    <property type="entry name" value="HUPs"/>
    <property type="match status" value="1"/>
</dbReference>
<protein>
    <recommendedName>
        <fullName evidence="15">Riboflavin biosynthesis protein</fullName>
    </recommendedName>
    <domain>
        <recommendedName>
            <fullName evidence="15">Riboflavin kinase</fullName>
            <ecNumber evidence="15">2.7.1.26</ecNumber>
        </recommendedName>
        <alternativeName>
            <fullName evidence="15">Flavokinase</fullName>
        </alternativeName>
    </domain>
    <domain>
        <recommendedName>
            <fullName evidence="15">FMN adenylyltransferase</fullName>
            <ecNumber evidence="15">2.7.7.2</ecNumber>
        </recommendedName>
        <alternativeName>
            <fullName evidence="15">FAD pyrophosphorylase</fullName>
        </alternativeName>
        <alternativeName>
            <fullName evidence="15">FAD synthase</fullName>
        </alternativeName>
    </domain>
</protein>
<evidence type="ECO:0000256" key="8">
    <source>
        <dbReference type="ARBA" id="ARBA00022741"/>
    </source>
</evidence>
<dbReference type="NCBIfam" id="TIGR00083">
    <property type="entry name" value="ribF"/>
    <property type="match status" value="1"/>
</dbReference>
<proteinExistence type="inferred from homology"/>
<dbReference type="PIRSF" id="PIRSF004491">
    <property type="entry name" value="FAD_Synth"/>
    <property type="match status" value="1"/>
</dbReference>
<dbReference type="STRING" id="1121409.SAMN02745124_02052"/>
<dbReference type="PANTHER" id="PTHR22749">
    <property type="entry name" value="RIBOFLAVIN KINASE/FMN ADENYLYLTRANSFERASE"/>
    <property type="match status" value="1"/>
</dbReference>
<accession>A0A1M5W396</accession>
<dbReference type="OrthoDB" id="9803667at2"/>
<keyword evidence="5 15" id="KW-0288">FMN</keyword>
<dbReference type="AlphaFoldDB" id="A0A1M5W396"/>
<dbReference type="InterPro" id="IPR002606">
    <property type="entry name" value="Riboflavin_kinase_bac"/>
</dbReference>
<dbReference type="GO" id="GO:0009231">
    <property type="term" value="P:riboflavin biosynthetic process"/>
    <property type="evidence" value="ECO:0007669"/>
    <property type="project" value="InterPro"/>
</dbReference>
<sequence>MEIIRHLRDITAPLPGACVTIGNFDGVHLGHQQLFNEVVQRAARSGGCSVVVTFDPHPLRVLRPDGIKLISTIEQKIEQIDRAGIDVLVIIPFDRAFAATTAEQFVQEILLNTIGMSELVVGYDYAFGKGRSGDTSFLQEQGRRQGFPVTVVPPFYEKGMLVSSTKIRQLVHEGRMVDACQLLGRPYQIRGVVQVGKRRGGKEIGYPTANLQVNEEDLIPRIGVYATQVICDKVCYGGVLNIGYNPTFAEGRLVAETHIFDFNKDIYGKPIRLNLLKFIRDERKFSGISELAEQIGRDVLAARRFLAAAQQGLSTCCAAEIEPTD</sequence>
<dbReference type="GO" id="GO:0008531">
    <property type="term" value="F:riboflavin kinase activity"/>
    <property type="evidence" value="ECO:0007669"/>
    <property type="project" value="UniProtKB-UniRule"/>
</dbReference>
<dbReference type="NCBIfam" id="NF004162">
    <property type="entry name" value="PRK05627.1-5"/>
    <property type="match status" value="1"/>
</dbReference>
<evidence type="ECO:0000256" key="7">
    <source>
        <dbReference type="ARBA" id="ARBA00022695"/>
    </source>
</evidence>
<evidence type="ECO:0000256" key="12">
    <source>
        <dbReference type="ARBA" id="ARBA00023268"/>
    </source>
</evidence>
<keyword evidence="7 15" id="KW-0548">Nucleotidyltransferase</keyword>
<evidence type="ECO:0000256" key="14">
    <source>
        <dbReference type="ARBA" id="ARBA00049494"/>
    </source>
</evidence>
<dbReference type="EMBL" id="FQXS01000010">
    <property type="protein sequence ID" value="SHH81674.1"/>
    <property type="molecule type" value="Genomic_DNA"/>
</dbReference>
<dbReference type="SUPFAM" id="SSF82114">
    <property type="entry name" value="Riboflavin kinase-like"/>
    <property type="match status" value="1"/>
</dbReference>
<keyword evidence="6 15" id="KW-0808">Transferase</keyword>
<dbReference type="GO" id="GO:0009398">
    <property type="term" value="P:FMN biosynthetic process"/>
    <property type="evidence" value="ECO:0007669"/>
    <property type="project" value="UniProtKB-UniRule"/>
</dbReference>
<dbReference type="InterPro" id="IPR023468">
    <property type="entry name" value="Riboflavin_kinase"/>
</dbReference>
<evidence type="ECO:0000256" key="10">
    <source>
        <dbReference type="ARBA" id="ARBA00022827"/>
    </source>
</evidence>
<dbReference type="EC" id="2.7.1.26" evidence="15"/>
<dbReference type="EC" id="2.7.7.2" evidence="15"/>
<dbReference type="UniPathway" id="UPA00277">
    <property type="reaction ID" value="UER00407"/>
</dbReference>
<comment type="catalytic activity">
    <reaction evidence="13 15">
        <text>riboflavin + ATP = FMN + ADP + H(+)</text>
        <dbReference type="Rhea" id="RHEA:14357"/>
        <dbReference type="ChEBI" id="CHEBI:15378"/>
        <dbReference type="ChEBI" id="CHEBI:30616"/>
        <dbReference type="ChEBI" id="CHEBI:57986"/>
        <dbReference type="ChEBI" id="CHEBI:58210"/>
        <dbReference type="ChEBI" id="CHEBI:456216"/>
        <dbReference type="EC" id="2.7.1.26"/>
    </reaction>
</comment>
<name>A0A1M5W396_9BACT</name>
<dbReference type="GO" id="GO:0003919">
    <property type="term" value="F:FMN adenylyltransferase activity"/>
    <property type="evidence" value="ECO:0007669"/>
    <property type="project" value="UniProtKB-UniRule"/>
</dbReference>
<dbReference type="InterPro" id="IPR014729">
    <property type="entry name" value="Rossmann-like_a/b/a_fold"/>
</dbReference>
<evidence type="ECO:0000313" key="18">
    <source>
        <dbReference type="Proteomes" id="UP000184139"/>
    </source>
</evidence>
<evidence type="ECO:0000256" key="1">
    <source>
        <dbReference type="ARBA" id="ARBA00002121"/>
    </source>
</evidence>
<evidence type="ECO:0000256" key="6">
    <source>
        <dbReference type="ARBA" id="ARBA00022679"/>
    </source>
</evidence>
<keyword evidence="9 15" id="KW-0418">Kinase</keyword>
<dbReference type="NCBIfam" id="NF004160">
    <property type="entry name" value="PRK05627.1-3"/>
    <property type="match status" value="1"/>
</dbReference>
<evidence type="ECO:0000313" key="17">
    <source>
        <dbReference type="EMBL" id="SHH81674.1"/>
    </source>
</evidence>
<dbReference type="InterPro" id="IPR015865">
    <property type="entry name" value="Riboflavin_kinase_bac/euk"/>
</dbReference>
<comment type="pathway">
    <text evidence="2 15">Cofactor biosynthesis; FAD biosynthesis; FAD from FMN: step 1/1.</text>
</comment>
<dbReference type="SUPFAM" id="SSF52374">
    <property type="entry name" value="Nucleotidylyl transferase"/>
    <property type="match status" value="1"/>
</dbReference>
<dbReference type="Proteomes" id="UP000184139">
    <property type="component" value="Unassembled WGS sequence"/>
</dbReference>
<feature type="domain" description="Riboflavin kinase" evidence="16">
    <location>
        <begin position="182"/>
        <end position="307"/>
    </location>
</feature>
<dbReference type="InterPro" id="IPR015864">
    <property type="entry name" value="FAD_synthase"/>
</dbReference>
<dbReference type="GO" id="GO:0006747">
    <property type="term" value="P:FAD biosynthetic process"/>
    <property type="evidence" value="ECO:0007669"/>
    <property type="project" value="UniProtKB-UniRule"/>
</dbReference>
<evidence type="ECO:0000256" key="9">
    <source>
        <dbReference type="ARBA" id="ARBA00022777"/>
    </source>
</evidence>
<evidence type="ECO:0000259" key="16">
    <source>
        <dbReference type="SMART" id="SM00904"/>
    </source>
</evidence>
<evidence type="ECO:0000256" key="4">
    <source>
        <dbReference type="ARBA" id="ARBA00022630"/>
    </source>
</evidence>
<dbReference type="SMART" id="SM00904">
    <property type="entry name" value="Flavokinase"/>
    <property type="match status" value="1"/>
</dbReference>
<keyword evidence="18" id="KW-1185">Reference proteome</keyword>
<dbReference type="Gene3D" id="2.40.30.30">
    <property type="entry name" value="Riboflavin kinase-like"/>
    <property type="match status" value="1"/>
</dbReference>
<keyword evidence="10 15" id="KW-0274">FAD</keyword>
<dbReference type="RefSeq" id="WP_073375773.1">
    <property type="nucleotide sequence ID" value="NZ_FQXS01000010.1"/>
</dbReference>
<dbReference type="UniPathway" id="UPA00276">
    <property type="reaction ID" value="UER00406"/>
</dbReference>
<evidence type="ECO:0000256" key="2">
    <source>
        <dbReference type="ARBA" id="ARBA00004726"/>
    </source>
</evidence>
<keyword evidence="11 15" id="KW-0067">ATP-binding</keyword>
<evidence type="ECO:0000256" key="5">
    <source>
        <dbReference type="ARBA" id="ARBA00022643"/>
    </source>
</evidence>
<keyword evidence="8 15" id="KW-0547">Nucleotide-binding</keyword>
<evidence type="ECO:0000256" key="15">
    <source>
        <dbReference type="PIRNR" id="PIRNR004491"/>
    </source>
</evidence>
<comment type="similarity">
    <text evidence="15">Belongs to the ribF family.</text>
</comment>
<gene>
    <name evidence="17" type="ORF">SAMN02745124_02052</name>
</gene>
<dbReference type="GO" id="GO:0005524">
    <property type="term" value="F:ATP binding"/>
    <property type="evidence" value="ECO:0007669"/>
    <property type="project" value="UniProtKB-UniRule"/>
</dbReference>
<comment type="pathway">
    <text evidence="3 15">Cofactor biosynthesis; FMN biosynthesis; FMN from riboflavin (ATP route): step 1/1.</text>
</comment>
<dbReference type="Pfam" id="PF06574">
    <property type="entry name" value="FAD_syn"/>
    <property type="match status" value="1"/>
</dbReference>
<dbReference type="PANTHER" id="PTHR22749:SF6">
    <property type="entry name" value="RIBOFLAVIN KINASE"/>
    <property type="match status" value="1"/>
</dbReference>
<comment type="catalytic activity">
    <reaction evidence="14 15">
        <text>FMN + ATP + H(+) = FAD + diphosphate</text>
        <dbReference type="Rhea" id="RHEA:17237"/>
        <dbReference type="ChEBI" id="CHEBI:15378"/>
        <dbReference type="ChEBI" id="CHEBI:30616"/>
        <dbReference type="ChEBI" id="CHEBI:33019"/>
        <dbReference type="ChEBI" id="CHEBI:57692"/>
        <dbReference type="ChEBI" id="CHEBI:58210"/>
        <dbReference type="EC" id="2.7.7.2"/>
    </reaction>
</comment>
<dbReference type="CDD" id="cd02064">
    <property type="entry name" value="FAD_synthetase_N"/>
    <property type="match status" value="1"/>
</dbReference>
<comment type="function">
    <text evidence="1">Catalyzes the phosphorylation of riboflavin to FMN followed by the adenylation of FMN to FAD.</text>
</comment>
<dbReference type="FunFam" id="3.40.50.620:FF:000021">
    <property type="entry name" value="Riboflavin biosynthesis protein"/>
    <property type="match status" value="1"/>
</dbReference>
<reference evidence="17" key="1">
    <citation type="submission" date="2016-11" db="EMBL/GenBank/DDBJ databases">
        <authorList>
            <person name="Jaros S."/>
            <person name="Januszkiewicz K."/>
            <person name="Wedrychowicz H."/>
        </authorList>
    </citation>
    <scope>NUCLEOTIDE SEQUENCE [LARGE SCALE GENOMIC DNA]</scope>
    <source>
        <strain evidence="17">DSM 9705</strain>
    </source>
</reference>
<evidence type="ECO:0000256" key="11">
    <source>
        <dbReference type="ARBA" id="ARBA00022840"/>
    </source>
</evidence>
<organism evidence="17 18">
    <name type="scientific">Desulfofustis glycolicus DSM 9705</name>
    <dbReference type="NCBI Taxonomy" id="1121409"/>
    <lineage>
        <taxon>Bacteria</taxon>
        <taxon>Pseudomonadati</taxon>
        <taxon>Thermodesulfobacteriota</taxon>
        <taxon>Desulfobulbia</taxon>
        <taxon>Desulfobulbales</taxon>
        <taxon>Desulfocapsaceae</taxon>
        <taxon>Desulfofustis</taxon>
    </lineage>
</organism>
<dbReference type="Pfam" id="PF01687">
    <property type="entry name" value="Flavokinase"/>
    <property type="match status" value="1"/>
</dbReference>
<evidence type="ECO:0000256" key="3">
    <source>
        <dbReference type="ARBA" id="ARBA00005201"/>
    </source>
</evidence>
<dbReference type="InterPro" id="IPR023465">
    <property type="entry name" value="Riboflavin_kinase_dom_sf"/>
</dbReference>
<keyword evidence="12" id="KW-0511">Multifunctional enzyme</keyword>
<evidence type="ECO:0000256" key="13">
    <source>
        <dbReference type="ARBA" id="ARBA00047880"/>
    </source>
</evidence>